<evidence type="ECO:0000256" key="2">
    <source>
        <dbReference type="SAM" id="Phobius"/>
    </source>
</evidence>
<gene>
    <name evidence="4" type="ORF">NE579_01660</name>
</gene>
<keyword evidence="2" id="KW-0812">Transmembrane</keyword>
<dbReference type="RefSeq" id="WP_256303017.1">
    <property type="nucleotide sequence ID" value="NZ_JANFYS010000002.1"/>
</dbReference>
<evidence type="ECO:0000313" key="4">
    <source>
        <dbReference type="EMBL" id="MCQ4769173.1"/>
    </source>
</evidence>
<dbReference type="GO" id="GO:0052621">
    <property type="term" value="F:diguanylate cyclase activity"/>
    <property type="evidence" value="ECO:0007669"/>
    <property type="project" value="TreeGrafter"/>
</dbReference>
<keyword evidence="2" id="KW-1133">Transmembrane helix</keyword>
<evidence type="ECO:0000259" key="3">
    <source>
        <dbReference type="PROSITE" id="PS50887"/>
    </source>
</evidence>
<dbReference type="SMART" id="SM00267">
    <property type="entry name" value="GGDEF"/>
    <property type="match status" value="1"/>
</dbReference>
<name>A0AAW5JH42_9FIRM</name>
<dbReference type="PROSITE" id="PS50887">
    <property type="entry name" value="GGDEF"/>
    <property type="match status" value="1"/>
</dbReference>
<dbReference type="AlphaFoldDB" id="A0AAW5JH42"/>
<dbReference type="Pfam" id="PF00990">
    <property type="entry name" value="GGDEF"/>
    <property type="match status" value="1"/>
</dbReference>
<feature type="domain" description="GGDEF" evidence="3">
    <location>
        <begin position="412"/>
        <end position="544"/>
    </location>
</feature>
<feature type="transmembrane region" description="Helical" evidence="2">
    <location>
        <begin position="160"/>
        <end position="181"/>
    </location>
</feature>
<feature type="transmembrane region" description="Helical" evidence="2">
    <location>
        <begin position="284"/>
        <end position="304"/>
    </location>
</feature>
<feature type="transmembrane region" description="Helical" evidence="2">
    <location>
        <begin position="255"/>
        <end position="278"/>
    </location>
</feature>
<sequence length="560" mass="62804">MLAILLAMGLSLGKSARQRIRTPLEGVRQLSEGWYRLEAGRRVEVQIPGTVTLDSGEALTLYYDGLNPTDAGLVLTTRGAVYRLRVDLGEESLYAYDDSTFRRNEQMRAKLDCDVVLPEETGGQPLILTYENAGDGRFALPAVYLGSSSAVFRQHCLGDAFTLLLVFTMAIISVVAIGIASYLDKVRMQDRRFADVACFLLLCGAWCTLDSSLMQQISGQSPLVCYLSFYAFMTLAIPMLHFVRNTGEMCRFRSLDVLIGAFYINAVGQSLLNFFWGFDFIDMLFVTHLLLAAGICLMGVLMLREYRRTGNREMQAVLRAFAMLAAGGALALLLYWLLETPWYGTIFECGILVFIICLLSSLITTMAANLRFKTEVQVYKRLSREDRLTGLENRRAFEEFLARLEQETGSYGNVALIFLDLDGLKYTNDHFGHSAGDELLIGAARCIEQAFCRQGSCYRIGGDEFAVILPDPAGDERAWNEQLDQAIRQYNQDSRFWLSIARGSSYLRDEAGDIKRMSDWKYEADQAMYRHKKQQRSRRQGSARAAVAGREQDSAGGFLG</sequence>
<feature type="region of interest" description="Disordered" evidence="1">
    <location>
        <begin position="530"/>
        <end position="560"/>
    </location>
</feature>
<dbReference type="EMBL" id="JANFYS010000002">
    <property type="protein sequence ID" value="MCQ4769173.1"/>
    <property type="molecule type" value="Genomic_DNA"/>
</dbReference>
<feature type="transmembrane region" description="Helical" evidence="2">
    <location>
        <begin position="350"/>
        <end position="372"/>
    </location>
</feature>
<dbReference type="Gene3D" id="3.30.70.270">
    <property type="match status" value="1"/>
</dbReference>
<dbReference type="NCBIfam" id="TIGR00254">
    <property type="entry name" value="GGDEF"/>
    <property type="match status" value="1"/>
</dbReference>
<feature type="transmembrane region" description="Helical" evidence="2">
    <location>
        <begin position="316"/>
        <end position="338"/>
    </location>
</feature>
<feature type="transmembrane region" description="Helical" evidence="2">
    <location>
        <begin position="226"/>
        <end position="243"/>
    </location>
</feature>
<dbReference type="InterPro" id="IPR000160">
    <property type="entry name" value="GGDEF_dom"/>
</dbReference>
<protein>
    <submittedName>
        <fullName evidence="4">GGDEF domain-containing protein</fullName>
    </submittedName>
</protein>
<dbReference type="CDD" id="cd01949">
    <property type="entry name" value="GGDEF"/>
    <property type="match status" value="1"/>
</dbReference>
<evidence type="ECO:0000256" key="1">
    <source>
        <dbReference type="SAM" id="MobiDB-lite"/>
    </source>
</evidence>
<dbReference type="Proteomes" id="UP001204562">
    <property type="component" value="Unassembled WGS sequence"/>
</dbReference>
<dbReference type="PANTHER" id="PTHR45138:SF9">
    <property type="entry name" value="DIGUANYLATE CYCLASE DGCM-RELATED"/>
    <property type="match status" value="1"/>
</dbReference>
<evidence type="ECO:0000313" key="5">
    <source>
        <dbReference type="Proteomes" id="UP001204562"/>
    </source>
</evidence>
<keyword evidence="2" id="KW-0472">Membrane</keyword>
<dbReference type="InterPro" id="IPR050469">
    <property type="entry name" value="Diguanylate_Cyclase"/>
</dbReference>
<accession>A0AAW5JH42</accession>
<feature type="compositionally biased region" description="Basic residues" evidence="1">
    <location>
        <begin position="530"/>
        <end position="541"/>
    </location>
</feature>
<proteinExistence type="predicted"/>
<reference evidence="4" key="1">
    <citation type="submission" date="2022-06" db="EMBL/GenBank/DDBJ databases">
        <title>Isolation of gut microbiota from human fecal samples.</title>
        <authorList>
            <person name="Pamer E.G."/>
            <person name="Barat B."/>
            <person name="Waligurski E."/>
            <person name="Medina S."/>
            <person name="Paddock L."/>
            <person name="Mostad J."/>
        </authorList>
    </citation>
    <scope>NUCLEOTIDE SEQUENCE</scope>
    <source>
        <strain evidence="4">DFI.9.91</strain>
    </source>
</reference>
<comment type="caution">
    <text evidence="4">The sequence shown here is derived from an EMBL/GenBank/DDBJ whole genome shotgun (WGS) entry which is preliminary data.</text>
</comment>
<organism evidence="4 5">
    <name type="scientific">Intestinimonas massiliensis</name>
    <name type="common">ex Afouda et al. 2020</name>
    <dbReference type="NCBI Taxonomy" id="1673721"/>
    <lineage>
        <taxon>Bacteria</taxon>
        <taxon>Bacillati</taxon>
        <taxon>Bacillota</taxon>
        <taxon>Clostridia</taxon>
        <taxon>Eubacteriales</taxon>
        <taxon>Intestinimonas</taxon>
    </lineage>
</organism>
<dbReference type="InterPro" id="IPR043128">
    <property type="entry name" value="Rev_trsase/Diguanyl_cyclase"/>
</dbReference>
<dbReference type="PANTHER" id="PTHR45138">
    <property type="entry name" value="REGULATORY COMPONENTS OF SENSORY TRANSDUCTION SYSTEM"/>
    <property type="match status" value="1"/>
</dbReference>
<dbReference type="InterPro" id="IPR029787">
    <property type="entry name" value="Nucleotide_cyclase"/>
</dbReference>
<feature type="transmembrane region" description="Helical" evidence="2">
    <location>
        <begin position="193"/>
        <end position="214"/>
    </location>
</feature>
<dbReference type="SUPFAM" id="SSF55073">
    <property type="entry name" value="Nucleotide cyclase"/>
    <property type="match status" value="1"/>
</dbReference>